<feature type="transmembrane region" description="Helical" evidence="2">
    <location>
        <begin position="113"/>
        <end position="134"/>
    </location>
</feature>
<dbReference type="AlphaFoldDB" id="A0A3N1HL39"/>
<dbReference type="Proteomes" id="UP000276232">
    <property type="component" value="Unassembled WGS sequence"/>
</dbReference>
<dbReference type="RefSeq" id="WP_123379925.1">
    <property type="nucleotide sequence ID" value="NZ_RJKN01000004.1"/>
</dbReference>
<keyword evidence="2" id="KW-1133">Transmembrane helix</keyword>
<protein>
    <submittedName>
        <fullName evidence="3">Uncharacterized protein</fullName>
    </submittedName>
</protein>
<feature type="region of interest" description="Disordered" evidence="1">
    <location>
        <begin position="1"/>
        <end position="53"/>
    </location>
</feature>
<gene>
    <name evidence="3" type="ORF">EDC03_1836</name>
</gene>
<keyword evidence="2" id="KW-0812">Transmembrane</keyword>
<evidence type="ECO:0000256" key="1">
    <source>
        <dbReference type="SAM" id="MobiDB-lite"/>
    </source>
</evidence>
<name>A0A3N1HL39_9ACTN</name>
<evidence type="ECO:0000313" key="3">
    <source>
        <dbReference type="EMBL" id="ROP43238.1"/>
    </source>
</evidence>
<feature type="compositionally biased region" description="Polar residues" evidence="1">
    <location>
        <begin position="27"/>
        <end position="38"/>
    </location>
</feature>
<keyword evidence="2" id="KW-0472">Membrane</keyword>
<feature type="compositionally biased region" description="Basic and acidic residues" evidence="1">
    <location>
        <begin position="1"/>
        <end position="13"/>
    </location>
</feature>
<reference evidence="3 4" key="1">
    <citation type="journal article" date="2015" name="Stand. Genomic Sci.">
        <title>Genomic Encyclopedia of Bacterial and Archaeal Type Strains, Phase III: the genomes of soil and plant-associated and newly described type strains.</title>
        <authorList>
            <person name="Whitman W.B."/>
            <person name="Woyke T."/>
            <person name="Klenk H.P."/>
            <person name="Zhou Y."/>
            <person name="Lilburn T.G."/>
            <person name="Beck B.J."/>
            <person name="De Vos P."/>
            <person name="Vandamme P."/>
            <person name="Eisen J.A."/>
            <person name="Garrity G."/>
            <person name="Hugenholtz P."/>
            <person name="Kyrpides N.C."/>
        </authorList>
    </citation>
    <scope>NUCLEOTIDE SEQUENCE [LARGE SCALE GENOMIC DNA]</scope>
    <source>
        <strain evidence="3 4">CECT 7306</strain>
    </source>
</reference>
<feature type="transmembrane region" description="Helical" evidence="2">
    <location>
        <begin position="74"/>
        <end position="92"/>
    </location>
</feature>
<feature type="transmembrane region" description="Helical" evidence="2">
    <location>
        <begin position="140"/>
        <end position="167"/>
    </location>
</feature>
<evidence type="ECO:0000313" key="4">
    <source>
        <dbReference type="Proteomes" id="UP000276232"/>
    </source>
</evidence>
<keyword evidence="4" id="KW-1185">Reference proteome</keyword>
<dbReference type="InParanoid" id="A0A3N1HL39"/>
<accession>A0A3N1HL39</accession>
<evidence type="ECO:0000256" key="2">
    <source>
        <dbReference type="SAM" id="Phobius"/>
    </source>
</evidence>
<proteinExistence type="predicted"/>
<sequence>MTTPDDSTRRPEDEPFAPSTPPGATPVGQTGRPTTTSDEPVLVTTDDADDADLRDDDELVVTRSSTGGGSAGPGLALAGVLAGLVALLTAVTESAVRECVPDPVGSEAMGADGFLTALLLAVVAVVLSAVGIVLSRSEGWGAAVGVAGVVVGVLVVVVWLLSVWLLAAEAVDITTASQEAALPLQGYGCA</sequence>
<comment type="caution">
    <text evidence="3">The sequence shown here is derived from an EMBL/GenBank/DDBJ whole genome shotgun (WGS) entry which is preliminary data.</text>
</comment>
<organism evidence="3 4">
    <name type="scientific">Pseudokineococcus lusitanus</name>
    <dbReference type="NCBI Taxonomy" id="763993"/>
    <lineage>
        <taxon>Bacteria</taxon>
        <taxon>Bacillati</taxon>
        <taxon>Actinomycetota</taxon>
        <taxon>Actinomycetes</taxon>
        <taxon>Kineosporiales</taxon>
        <taxon>Kineosporiaceae</taxon>
        <taxon>Pseudokineococcus</taxon>
    </lineage>
</organism>
<dbReference type="EMBL" id="RJKN01000004">
    <property type="protein sequence ID" value="ROP43238.1"/>
    <property type="molecule type" value="Genomic_DNA"/>
</dbReference>